<dbReference type="InterPro" id="IPR018060">
    <property type="entry name" value="HTH_AraC"/>
</dbReference>
<dbReference type="InterPro" id="IPR020449">
    <property type="entry name" value="Tscrpt_reg_AraC-type_HTH"/>
</dbReference>
<evidence type="ECO:0000256" key="1">
    <source>
        <dbReference type="ARBA" id="ARBA00023015"/>
    </source>
</evidence>
<dbReference type="PANTHER" id="PTHR43280">
    <property type="entry name" value="ARAC-FAMILY TRANSCRIPTIONAL REGULATOR"/>
    <property type="match status" value="1"/>
</dbReference>
<dbReference type="SUPFAM" id="SSF51215">
    <property type="entry name" value="Regulatory protein AraC"/>
    <property type="match status" value="1"/>
</dbReference>
<dbReference type="InterPro" id="IPR009057">
    <property type="entry name" value="Homeodomain-like_sf"/>
</dbReference>
<dbReference type="GO" id="GO:0043565">
    <property type="term" value="F:sequence-specific DNA binding"/>
    <property type="evidence" value="ECO:0007669"/>
    <property type="project" value="InterPro"/>
</dbReference>
<dbReference type="SUPFAM" id="SSF46689">
    <property type="entry name" value="Homeodomain-like"/>
    <property type="match status" value="2"/>
</dbReference>
<evidence type="ECO:0000259" key="4">
    <source>
        <dbReference type="PROSITE" id="PS01124"/>
    </source>
</evidence>
<dbReference type="PRINTS" id="PR00032">
    <property type="entry name" value="HTHARAC"/>
</dbReference>
<dbReference type="Pfam" id="PF02311">
    <property type="entry name" value="AraC_binding"/>
    <property type="match status" value="1"/>
</dbReference>
<dbReference type="GO" id="GO:0003700">
    <property type="term" value="F:DNA-binding transcription factor activity"/>
    <property type="evidence" value="ECO:0007669"/>
    <property type="project" value="InterPro"/>
</dbReference>
<keyword evidence="2" id="KW-0238">DNA-binding</keyword>
<reference evidence="5" key="1">
    <citation type="journal article" date="2013" name="PLoS ONE">
        <title>Metagenomic insights into the carbohydrate-active enzymes carried by the microorganisms adhering to solid digesta in the rumen of cows.</title>
        <authorList>
            <person name="Wang L."/>
            <person name="Hatem A."/>
            <person name="Catalyurek U.V."/>
            <person name="Morrison M."/>
            <person name="Yu Z."/>
        </authorList>
    </citation>
    <scope>NUCLEOTIDE SEQUENCE</scope>
</reference>
<dbReference type="InterPro" id="IPR018062">
    <property type="entry name" value="HTH_AraC-typ_CS"/>
</dbReference>
<dbReference type="EMBL" id="KC246776">
    <property type="protein sequence ID" value="AHF23833.1"/>
    <property type="molecule type" value="Genomic_DNA"/>
</dbReference>
<dbReference type="InterPro" id="IPR037923">
    <property type="entry name" value="HTH-like"/>
</dbReference>
<keyword evidence="1" id="KW-0805">Transcription regulation</keyword>
<name>W0FGQ6_9BACT</name>
<proteinExistence type="predicted"/>
<dbReference type="Gene3D" id="1.10.10.60">
    <property type="entry name" value="Homeodomain-like"/>
    <property type="match status" value="2"/>
</dbReference>
<dbReference type="InterPro" id="IPR003313">
    <property type="entry name" value="AraC-bd"/>
</dbReference>
<sequence>MYADPAQSETGGTAMQLIQAEMTRAPFLPMGQQGALGYEAHHNLDKTFAVTQYHCHDYYEFYIHIRGGEYMGVDNQLFLLKPNQVFILPPFSMHGLSCTREMHDYERAYLNLSPEVMRVLGCGQIDLDQFFRSQASGGVCTYQLTDADAEQFVAWIRKIRDNQQDESFENDVYHRFQNYSLMMSLMSLLCRTTRRTDPVEGDAFGSSVIQEILEYINNHYTQPIRIENLARSFGVSVSWLSHEFSRFTNRSVYDYVLYRRVMLARQQMLGSASLNDIAYQCGFNDYSNFLRSFGKIVGMSPSQYRKRLKAYREKEIDARIEF</sequence>
<evidence type="ECO:0000256" key="3">
    <source>
        <dbReference type="ARBA" id="ARBA00023163"/>
    </source>
</evidence>
<dbReference type="PROSITE" id="PS01124">
    <property type="entry name" value="HTH_ARAC_FAMILY_2"/>
    <property type="match status" value="1"/>
</dbReference>
<accession>W0FGQ6</accession>
<keyword evidence="3" id="KW-0804">Transcription</keyword>
<dbReference type="AlphaFoldDB" id="W0FGQ6"/>
<dbReference type="PROSITE" id="PS00041">
    <property type="entry name" value="HTH_ARAC_FAMILY_1"/>
    <property type="match status" value="1"/>
</dbReference>
<dbReference type="Pfam" id="PF12833">
    <property type="entry name" value="HTH_18"/>
    <property type="match status" value="1"/>
</dbReference>
<evidence type="ECO:0000256" key="2">
    <source>
        <dbReference type="ARBA" id="ARBA00023125"/>
    </source>
</evidence>
<dbReference type="SMART" id="SM00342">
    <property type="entry name" value="HTH_ARAC"/>
    <property type="match status" value="1"/>
</dbReference>
<dbReference type="PANTHER" id="PTHR43280:SF28">
    <property type="entry name" value="HTH-TYPE TRANSCRIPTIONAL ACTIVATOR RHAS"/>
    <property type="match status" value="1"/>
</dbReference>
<feature type="domain" description="HTH araC/xylS-type" evidence="4">
    <location>
        <begin position="210"/>
        <end position="307"/>
    </location>
</feature>
<protein>
    <submittedName>
        <fullName evidence="5">AraC family transcriptional regulator</fullName>
    </submittedName>
</protein>
<evidence type="ECO:0000313" key="5">
    <source>
        <dbReference type="EMBL" id="AHF23833.1"/>
    </source>
</evidence>
<organism evidence="5">
    <name type="scientific">uncultured bacterium Contig1767</name>
    <dbReference type="NCBI Taxonomy" id="1393509"/>
    <lineage>
        <taxon>Bacteria</taxon>
        <taxon>environmental samples</taxon>
    </lineage>
</organism>